<dbReference type="AlphaFoldDB" id="A0A2V3U0L3"/>
<comment type="caution">
    <text evidence="1">The sequence shown here is derived from an EMBL/GenBank/DDBJ whole genome shotgun (WGS) entry which is preliminary data.</text>
</comment>
<accession>A0A2V3U0L3</accession>
<dbReference type="EMBL" id="QJJK01000009">
    <property type="protein sequence ID" value="PXW55687.1"/>
    <property type="molecule type" value="Genomic_DNA"/>
</dbReference>
<organism evidence="1 2">
    <name type="scientific">Chelatococcus asaccharovorans</name>
    <dbReference type="NCBI Taxonomy" id="28210"/>
    <lineage>
        <taxon>Bacteria</taxon>
        <taxon>Pseudomonadati</taxon>
        <taxon>Pseudomonadota</taxon>
        <taxon>Alphaproteobacteria</taxon>
        <taxon>Hyphomicrobiales</taxon>
        <taxon>Chelatococcaceae</taxon>
        <taxon>Chelatococcus</taxon>
    </lineage>
</organism>
<reference evidence="1 2" key="1">
    <citation type="submission" date="2018-05" db="EMBL/GenBank/DDBJ databases">
        <title>Genomic Encyclopedia of Type Strains, Phase IV (KMG-IV): sequencing the most valuable type-strain genomes for metagenomic binning, comparative biology and taxonomic classification.</title>
        <authorList>
            <person name="Goeker M."/>
        </authorList>
    </citation>
    <scope>NUCLEOTIDE SEQUENCE [LARGE SCALE GENOMIC DNA]</scope>
    <source>
        <strain evidence="1 2">DSM 6462</strain>
    </source>
</reference>
<dbReference type="Proteomes" id="UP000248021">
    <property type="component" value="Unassembled WGS sequence"/>
</dbReference>
<gene>
    <name evidence="1" type="ORF">C7450_10995</name>
</gene>
<keyword evidence="2" id="KW-1185">Reference proteome</keyword>
<evidence type="ECO:0000313" key="1">
    <source>
        <dbReference type="EMBL" id="PXW55687.1"/>
    </source>
</evidence>
<sequence length="214" mass="24136">MKWNKYFILNIEPDNAIVSGCVRILKSRYGIPSTRNFYVRGFNADLYSDVRPTIFDASPLSPTAFATVDRASKLMIVGHGTAWGLCEMDLGPLADLLEKTGLREVGLISFKACLIGKLSSLDILSLYLKIRKINHGWLIGYLENALLPLPKSGNPWHIRIDTDEDMYLHSEFGYKSADCDRIRLVKGNIDVILPGTRRFSSTSPRLCTRRLRLT</sequence>
<proteinExistence type="predicted"/>
<protein>
    <submittedName>
        <fullName evidence="1">Uncharacterized protein</fullName>
    </submittedName>
</protein>
<name>A0A2V3U0L3_9HYPH</name>
<evidence type="ECO:0000313" key="2">
    <source>
        <dbReference type="Proteomes" id="UP000248021"/>
    </source>
</evidence>